<dbReference type="PATRIC" id="fig|1609981.3.peg.854"/>
<organism evidence="4 5">
    <name type="scientific">Kiritimatiella glycovorans</name>
    <dbReference type="NCBI Taxonomy" id="1307763"/>
    <lineage>
        <taxon>Bacteria</taxon>
        <taxon>Pseudomonadati</taxon>
        <taxon>Kiritimatiellota</taxon>
        <taxon>Kiritimatiellia</taxon>
        <taxon>Kiritimatiellales</taxon>
        <taxon>Kiritimatiellaceae</taxon>
        <taxon>Kiritimatiella</taxon>
    </lineage>
</organism>
<feature type="domain" description="Carbohydrate kinase PfkB" evidence="3">
    <location>
        <begin position="20"/>
        <end position="279"/>
    </location>
</feature>
<proteinExistence type="predicted"/>
<dbReference type="Gene3D" id="3.40.1190.20">
    <property type="match status" value="1"/>
</dbReference>
<dbReference type="KEGG" id="vbl:L21SP4_00820"/>
<keyword evidence="1 4" id="KW-0808">Transferase</keyword>
<dbReference type="InterPro" id="IPR029056">
    <property type="entry name" value="Ribokinase-like"/>
</dbReference>
<dbReference type="Pfam" id="PF00294">
    <property type="entry name" value="PfkB"/>
    <property type="match status" value="1"/>
</dbReference>
<sequence>MVHQGDNPELIIVGSVGIDTIETPAEKRENVLGGSATYACAASSFFAPTGMVGVVGTDFPEKHREQWRGMGIDLDGLQTAEGETFRWSGVYAENMDDRETLETHLNVFADFAPDLPERYRRAPYVFLGNISPQLQKSVLDQVDQPKFVLLDTMDLWINIARDELEEVVGGVHMLTLNESEARLWTDEHSLLRAARRLLQMGPQYVLIKRGESGSLLVYGDEVFLLHAYPLEQFRDPTGAGDSFAGGLIGSLAESGEIGPLSIRRAMAYGSVTASFGVEEFSLERLSALGRTEIDERFARFERMCRF</sequence>
<dbReference type="GO" id="GO:0005829">
    <property type="term" value="C:cytosol"/>
    <property type="evidence" value="ECO:0007669"/>
    <property type="project" value="TreeGrafter"/>
</dbReference>
<dbReference type="GO" id="GO:0016301">
    <property type="term" value="F:kinase activity"/>
    <property type="evidence" value="ECO:0007669"/>
    <property type="project" value="UniProtKB-KW"/>
</dbReference>
<reference evidence="4 5" key="2">
    <citation type="journal article" date="2016" name="ISME J.">
        <title>Characterization of the first cultured representative of Verrucomicrobia subdivision 5 indicates the proposal of a novel phylum.</title>
        <authorList>
            <person name="Spring S."/>
            <person name="Bunk B."/>
            <person name="Sproer C."/>
            <person name="Schumann P."/>
            <person name="Rohde M."/>
            <person name="Tindall B.J."/>
            <person name="Klenk H.P."/>
        </authorList>
    </citation>
    <scope>NUCLEOTIDE SEQUENCE [LARGE SCALE GENOMIC DNA]</scope>
    <source>
        <strain evidence="4 5">L21-Fru-AB</strain>
    </source>
</reference>
<reference evidence="5" key="1">
    <citation type="submission" date="2015-02" db="EMBL/GenBank/DDBJ databases">
        <title>Description and complete genome sequence of the first cultured representative of the subdivision 5 of the Verrucomicrobia phylum.</title>
        <authorList>
            <person name="Spring S."/>
            <person name="Bunk B."/>
            <person name="Sproer C."/>
            <person name="Klenk H.-P."/>
        </authorList>
    </citation>
    <scope>NUCLEOTIDE SEQUENCE [LARGE SCALE GENOMIC DNA]</scope>
    <source>
        <strain evidence="5">L21-Fru-AB</strain>
    </source>
</reference>
<keyword evidence="5" id="KW-1185">Reference proteome</keyword>
<name>A0A0G3ECQ3_9BACT</name>
<dbReference type="InterPro" id="IPR002173">
    <property type="entry name" value="Carboh/pur_kinase_PfkB_CS"/>
</dbReference>
<accession>A0A0G3ECQ3</accession>
<dbReference type="Proteomes" id="UP000035268">
    <property type="component" value="Chromosome"/>
</dbReference>
<evidence type="ECO:0000259" key="3">
    <source>
        <dbReference type="Pfam" id="PF00294"/>
    </source>
</evidence>
<dbReference type="STRING" id="1307763.L21SP4_00820"/>
<dbReference type="PANTHER" id="PTHR10584:SF166">
    <property type="entry name" value="RIBOKINASE"/>
    <property type="match status" value="1"/>
</dbReference>
<dbReference type="EC" id="2.7.1.-" evidence="4"/>
<evidence type="ECO:0000256" key="2">
    <source>
        <dbReference type="ARBA" id="ARBA00022777"/>
    </source>
</evidence>
<dbReference type="InterPro" id="IPR011611">
    <property type="entry name" value="PfkB_dom"/>
</dbReference>
<dbReference type="PANTHER" id="PTHR10584">
    <property type="entry name" value="SUGAR KINASE"/>
    <property type="match status" value="1"/>
</dbReference>
<dbReference type="EMBL" id="CP010904">
    <property type="protein sequence ID" value="AKJ64083.1"/>
    <property type="molecule type" value="Genomic_DNA"/>
</dbReference>
<dbReference type="PROSITE" id="PS00584">
    <property type="entry name" value="PFKB_KINASES_2"/>
    <property type="match status" value="1"/>
</dbReference>
<evidence type="ECO:0000256" key="1">
    <source>
        <dbReference type="ARBA" id="ARBA00022679"/>
    </source>
</evidence>
<dbReference type="RefSeq" id="WP_201774680.1">
    <property type="nucleotide sequence ID" value="NZ_CP010904.1"/>
</dbReference>
<gene>
    <name evidence="4" type="primary">ydjH</name>
    <name evidence="4" type="ORF">L21SP4_00820</name>
</gene>
<keyword evidence="2 4" id="KW-0418">Kinase</keyword>
<dbReference type="SUPFAM" id="SSF53613">
    <property type="entry name" value="Ribokinase-like"/>
    <property type="match status" value="1"/>
</dbReference>
<evidence type="ECO:0000313" key="5">
    <source>
        <dbReference type="Proteomes" id="UP000035268"/>
    </source>
</evidence>
<protein>
    <submittedName>
        <fullName evidence="4">Putative sugar kinase YdjH</fullName>
        <ecNumber evidence="4">2.7.1.-</ecNumber>
    </submittedName>
</protein>
<dbReference type="AlphaFoldDB" id="A0A0G3ECQ3"/>
<evidence type="ECO:0000313" key="4">
    <source>
        <dbReference type="EMBL" id="AKJ64083.1"/>
    </source>
</evidence>